<dbReference type="Proteomes" id="UP001211907">
    <property type="component" value="Unassembled WGS sequence"/>
</dbReference>
<evidence type="ECO:0008006" key="3">
    <source>
        <dbReference type="Google" id="ProtNLM"/>
    </source>
</evidence>
<name>A0AAD5T3K5_9FUNG</name>
<evidence type="ECO:0000313" key="2">
    <source>
        <dbReference type="Proteomes" id="UP001211907"/>
    </source>
</evidence>
<dbReference type="EMBL" id="JADGJH010000776">
    <property type="protein sequence ID" value="KAJ3122868.1"/>
    <property type="molecule type" value="Genomic_DNA"/>
</dbReference>
<organism evidence="1 2">
    <name type="scientific">Physocladia obscura</name>
    <dbReference type="NCBI Taxonomy" id="109957"/>
    <lineage>
        <taxon>Eukaryota</taxon>
        <taxon>Fungi</taxon>
        <taxon>Fungi incertae sedis</taxon>
        <taxon>Chytridiomycota</taxon>
        <taxon>Chytridiomycota incertae sedis</taxon>
        <taxon>Chytridiomycetes</taxon>
        <taxon>Chytridiales</taxon>
        <taxon>Chytriomycetaceae</taxon>
        <taxon>Physocladia</taxon>
    </lineage>
</organism>
<reference evidence="1" key="1">
    <citation type="submission" date="2020-05" db="EMBL/GenBank/DDBJ databases">
        <title>Phylogenomic resolution of chytrid fungi.</title>
        <authorList>
            <person name="Stajich J.E."/>
            <person name="Amses K."/>
            <person name="Simmons R."/>
            <person name="Seto K."/>
            <person name="Myers J."/>
            <person name="Bonds A."/>
            <person name="Quandt C.A."/>
            <person name="Barry K."/>
            <person name="Liu P."/>
            <person name="Grigoriev I."/>
            <person name="Longcore J.E."/>
            <person name="James T.Y."/>
        </authorList>
    </citation>
    <scope>NUCLEOTIDE SEQUENCE</scope>
    <source>
        <strain evidence="1">JEL0513</strain>
    </source>
</reference>
<evidence type="ECO:0000313" key="1">
    <source>
        <dbReference type="EMBL" id="KAJ3122868.1"/>
    </source>
</evidence>
<keyword evidence="2" id="KW-1185">Reference proteome</keyword>
<proteinExistence type="predicted"/>
<comment type="caution">
    <text evidence="1">The sequence shown here is derived from an EMBL/GenBank/DDBJ whole genome shotgun (WGS) entry which is preliminary data.</text>
</comment>
<accession>A0AAD5T3K5</accession>
<dbReference type="AlphaFoldDB" id="A0AAD5T3K5"/>
<protein>
    <recommendedName>
        <fullName evidence="3">UspA domain-containing protein</fullName>
    </recommendedName>
</protein>
<gene>
    <name evidence="1" type="ORF">HK100_011805</name>
</gene>
<sequence>MQRRTNILIIFDSSAAVKQAIDLAMRNLAYSPSNTVTIIHIVPQSASQSYQDSTIYSTTKILQSFCSTVHPETQFEIYCTKQEPVCQIEDTINKLLFQTRHRHMGHPQLLILSFARLIPADSTQRYLQKIAVVDGVDVRFTCEDIVPDEDSD</sequence>
<feature type="non-terminal residue" evidence="1">
    <location>
        <position position="152"/>
    </location>
</feature>